<organism evidence="1 2">
    <name type="scientific">Glomus cerebriforme</name>
    <dbReference type="NCBI Taxonomy" id="658196"/>
    <lineage>
        <taxon>Eukaryota</taxon>
        <taxon>Fungi</taxon>
        <taxon>Fungi incertae sedis</taxon>
        <taxon>Mucoromycota</taxon>
        <taxon>Glomeromycotina</taxon>
        <taxon>Glomeromycetes</taxon>
        <taxon>Glomerales</taxon>
        <taxon>Glomeraceae</taxon>
        <taxon>Glomus</taxon>
    </lineage>
</organism>
<gene>
    <name evidence="1" type="ORF">C1645_793810</name>
</gene>
<dbReference type="EMBL" id="QKYT01001156">
    <property type="protein sequence ID" value="RIA79758.1"/>
    <property type="molecule type" value="Genomic_DNA"/>
</dbReference>
<feature type="non-terminal residue" evidence="1">
    <location>
        <position position="126"/>
    </location>
</feature>
<protein>
    <submittedName>
        <fullName evidence="1">Uncharacterized protein</fullName>
    </submittedName>
</protein>
<evidence type="ECO:0000313" key="2">
    <source>
        <dbReference type="Proteomes" id="UP000265703"/>
    </source>
</evidence>
<evidence type="ECO:0000313" key="1">
    <source>
        <dbReference type="EMBL" id="RIA79758.1"/>
    </source>
</evidence>
<proteinExistence type="predicted"/>
<sequence>EELVQSISIISQGKQFHILKRPILHNIHFLTIDETKDFLKQVQNQLINGPHSIKLIFSQLKKKFHATSADLAPSSFQSIISPNRKSNSTSDFSNYQDSVFNKDPKTSHVISLGYNLYDINRSYLLK</sequence>
<keyword evidence="2" id="KW-1185">Reference proteome</keyword>
<comment type="caution">
    <text evidence="1">The sequence shown here is derived from an EMBL/GenBank/DDBJ whole genome shotgun (WGS) entry which is preliminary data.</text>
</comment>
<dbReference type="AlphaFoldDB" id="A0A397S1D4"/>
<dbReference type="Proteomes" id="UP000265703">
    <property type="component" value="Unassembled WGS sequence"/>
</dbReference>
<name>A0A397S1D4_9GLOM</name>
<accession>A0A397S1D4</accession>
<feature type="non-terminal residue" evidence="1">
    <location>
        <position position="1"/>
    </location>
</feature>
<reference evidence="1 2" key="1">
    <citation type="submission" date="2018-06" db="EMBL/GenBank/DDBJ databases">
        <title>Comparative genomics reveals the genomic features of Rhizophagus irregularis, R. cerebriforme, R. diaphanum and Gigaspora rosea, and their symbiotic lifestyle signature.</title>
        <authorList>
            <person name="Morin E."/>
            <person name="San Clemente H."/>
            <person name="Chen E.C.H."/>
            <person name="De La Providencia I."/>
            <person name="Hainaut M."/>
            <person name="Kuo A."/>
            <person name="Kohler A."/>
            <person name="Murat C."/>
            <person name="Tang N."/>
            <person name="Roy S."/>
            <person name="Loubradou J."/>
            <person name="Henrissat B."/>
            <person name="Grigoriev I.V."/>
            <person name="Corradi N."/>
            <person name="Roux C."/>
            <person name="Martin F.M."/>
        </authorList>
    </citation>
    <scope>NUCLEOTIDE SEQUENCE [LARGE SCALE GENOMIC DNA]</scope>
    <source>
        <strain evidence="1 2">DAOM 227022</strain>
    </source>
</reference>